<dbReference type="NCBIfam" id="NF002204">
    <property type="entry name" value="PRK01077.1"/>
    <property type="match status" value="1"/>
</dbReference>
<feature type="site" description="Increases nucleophilicity of active site Cys" evidence="8">
    <location>
        <position position="415"/>
    </location>
</feature>
<dbReference type="GO" id="GO:0042242">
    <property type="term" value="F:cobyrinic acid a,c-diamide synthase activity"/>
    <property type="evidence" value="ECO:0007669"/>
    <property type="project" value="UniProtKB-UniRule"/>
</dbReference>
<evidence type="ECO:0000313" key="12">
    <source>
        <dbReference type="Proteomes" id="UP000249239"/>
    </source>
</evidence>
<evidence type="ECO:0000259" key="10">
    <source>
        <dbReference type="Pfam" id="PF07685"/>
    </source>
</evidence>
<keyword evidence="12" id="KW-1185">Reference proteome</keyword>
<dbReference type="OrthoDB" id="9764035at2"/>
<dbReference type="EMBL" id="QKZK01000002">
    <property type="protein sequence ID" value="PZX20389.1"/>
    <property type="molecule type" value="Genomic_DNA"/>
</dbReference>
<dbReference type="Pfam" id="PF07685">
    <property type="entry name" value="GATase_3"/>
    <property type="match status" value="1"/>
</dbReference>
<dbReference type="CDD" id="cd05388">
    <property type="entry name" value="CobB_N"/>
    <property type="match status" value="1"/>
</dbReference>
<protein>
    <recommendedName>
        <fullName evidence="8">Cobyrinate a,c-diamide synthase</fullName>
        <ecNumber evidence="8">6.3.5.11</ecNumber>
    </recommendedName>
    <alternativeName>
        <fullName evidence="8">Cobyrinic acid a,c-diamide synthetase</fullName>
    </alternativeName>
</protein>
<dbReference type="Proteomes" id="UP000249239">
    <property type="component" value="Unassembled WGS sequence"/>
</dbReference>
<evidence type="ECO:0000256" key="3">
    <source>
        <dbReference type="ARBA" id="ARBA00022598"/>
    </source>
</evidence>
<feature type="active site" description="Nucleophile" evidence="8">
    <location>
        <position position="322"/>
    </location>
</feature>
<comment type="domain">
    <text evidence="8">Comprises of two domains. The C-terminal domain contains the binding site for glutamine and catalyzes the hydrolysis of this substrate to glutamate and ammonia. The N-terminal domain is anticipated to bind ATP and cobyrinate and catalyzes the ultimate synthesis of the diamide product. The ammonia produced via the glutaminase domain is probably translocated to the adjacent domain via a molecular tunnel, where it reacts with an activated intermediate.</text>
</comment>
<comment type="pathway">
    <text evidence="8">Cofactor biosynthesis; adenosylcobalamin biosynthesis; cob(II)yrinate a,c-diamide from sirohydrochlorin (anaerobic route): step 10/10.</text>
</comment>
<comment type="function">
    <text evidence="8">Catalyzes the ATP-dependent amidation of the two carboxylate groups at positions a and c of cobyrinate, using either L-glutamine or ammonia as the nitrogen source.</text>
</comment>
<accession>A0A2W7QEP7</accession>
<keyword evidence="2 8" id="KW-0169">Cobalamin biosynthesis</keyword>
<dbReference type="InterPro" id="IPR029062">
    <property type="entry name" value="Class_I_gatase-like"/>
</dbReference>
<reference evidence="11 12" key="1">
    <citation type="submission" date="2018-06" db="EMBL/GenBank/DDBJ databases">
        <title>Genomic Encyclopedia of Archaeal and Bacterial Type Strains, Phase II (KMG-II): from individual species to whole genera.</title>
        <authorList>
            <person name="Goeker M."/>
        </authorList>
    </citation>
    <scope>NUCLEOTIDE SEQUENCE [LARGE SCALE GENOMIC DNA]</scope>
    <source>
        <strain evidence="11 12">DSM 6779</strain>
    </source>
</reference>
<dbReference type="InterPro" id="IPR027417">
    <property type="entry name" value="P-loop_NTPase"/>
</dbReference>
<evidence type="ECO:0000256" key="2">
    <source>
        <dbReference type="ARBA" id="ARBA00022573"/>
    </source>
</evidence>
<sequence>MSYAFLIAAPTSNSGKTTVTLGLMRALMNRGLSVQPFKCGPDYIDPMHHRQVAGRDSYNLDTWMSAEAHVSDLFARQRRTADVAIVEGVMGLFDGAVRDEGSPARLAMLLDIPVVLVINGRSMAYSAAPLLYGLKHFDPRVRIAGAIFNMVSGDNHYAFLRDAAQDAGVTSFGYLQRNERLALTSRHLGLSMPHENGMDELVGEMAGMMAQSIDLDALLGAVAAPETVATMSSPHSPGSLRIAVARDEAFNFMYPANVDALARLGEVTFFSPLADTRLPDADVLWLPGGYPELFADVLSANTSMMQAIRDHVEANKVTIAECGGFMYLSRLLRKDDQTYPMAGIFDVETSFHDARLTLGYRQLNLDGRTFRGHEFHYSTASFGNQRGIAQALTARNQQVEMPVLRYKNCLGSYMHFYCGEPHKMNELLGWLST</sequence>
<feature type="domain" description="CobQ/CobB/MinD/ParA nucleotide binding" evidence="9">
    <location>
        <begin position="6"/>
        <end position="182"/>
    </location>
</feature>
<proteinExistence type="inferred from homology"/>
<dbReference type="Gene3D" id="3.40.50.300">
    <property type="entry name" value="P-loop containing nucleotide triphosphate hydrolases"/>
    <property type="match status" value="2"/>
</dbReference>
<dbReference type="UniPathway" id="UPA00148">
    <property type="reaction ID" value="UER00231"/>
</dbReference>
<evidence type="ECO:0000256" key="8">
    <source>
        <dbReference type="HAMAP-Rule" id="MF_00027"/>
    </source>
</evidence>
<dbReference type="HAMAP" id="MF_00027">
    <property type="entry name" value="CobB_CbiA"/>
    <property type="match status" value="1"/>
</dbReference>
<dbReference type="Pfam" id="PF01656">
    <property type="entry name" value="CbiA"/>
    <property type="match status" value="1"/>
</dbReference>
<evidence type="ECO:0000256" key="6">
    <source>
        <dbReference type="ARBA" id="ARBA00022842"/>
    </source>
</evidence>
<evidence type="ECO:0000256" key="4">
    <source>
        <dbReference type="ARBA" id="ARBA00022741"/>
    </source>
</evidence>
<dbReference type="PANTHER" id="PTHR43873:SF1">
    <property type="entry name" value="COBYRINATE A,C-DIAMIDE SYNTHASE"/>
    <property type="match status" value="1"/>
</dbReference>
<organism evidence="11 12">
    <name type="scientific">Breznakibacter xylanolyticus</name>
    <dbReference type="NCBI Taxonomy" id="990"/>
    <lineage>
        <taxon>Bacteria</taxon>
        <taxon>Pseudomonadati</taxon>
        <taxon>Bacteroidota</taxon>
        <taxon>Bacteroidia</taxon>
        <taxon>Marinilabiliales</taxon>
        <taxon>Marinilabiliaceae</taxon>
        <taxon>Breznakibacter</taxon>
    </lineage>
</organism>
<keyword evidence="7 8" id="KW-0315">Glutamine amidotransferase</keyword>
<dbReference type="EC" id="6.3.5.11" evidence="8"/>
<name>A0A2W7QEP7_9BACT</name>
<evidence type="ECO:0000259" key="9">
    <source>
        <dbReference type="Pfam" id="PF01656"/>
    </source>
</evidence>
<evidence type="ECO:0000256" key="7">
    <source>
        <dbReference type="ARBA" id="ARBA00022962"/>
    </source>
</evidence>
<dbReference type="SUPFAM" id="SSF52317">
    <property type="entry name" value="Class I glutamine amidotransferase-like"/>
    <property type="match status" value="1"/>
</dbReference>
<evidence type="ECO:0000256" key="1">
    <source>
        <dbReference type="ARBA" id="ARBA00001946"/>
    </source>
</evidence>
<dbReference type="GO" id="GO:0005524">
    <property type="term" value="F:ATP binding"/>
    <property type="evidence" value="ECO:0007669"/>
    <property type="project" value="UniProtKB-UniRule"/>
</dbReference>
<evidence type="ECO:0000313" key="11">
    <source>
        <dbReference type="EMBL" id="PZX20389.1"/>
    </source>
</evidence>
<dbReference type="CDD" id="cd03130">
    <property type="entry name" value="GATase1_CobB"/>
    <property type="match status" value="1"/>
</dbReference>
<keyword evidence="4 8" id="KW-0547">Nucleotide-binding</keyword>
<dbReference type="NCBIfam" id="TIGR00379">
    <property type="entry name" value="cobB"/>
    <property type="match status" value="1"/>
</dbReference>
<comment type="catalytic activity">
    <reaction evidence="8">
        <text>cob(II)yrinate + 2 L-glutamine + 2 ATP + 2 H2O = cob(II)yrinate a,c diamide + 2 L-glutamate + 2 ADP + 2 phosphate + 2 H(+)</text>
        <dbReference type="Rhea" id="RHEA:26289"/>
        <dbReference type="ChEBI" id="CHEBI:15377"/>
        <dbReference type="ChEBI" id="CHEBI:15378"/>
        <dbReference type="ChEBI" id="CHEBI:29985"/>
        <dbReference type="ChEBI" id="CHEBI:30616"/>
        <dbReference type="ChEBI" id="CHEBI:43474"/>
        <dbReference type="ChEBI" id="CHEBI:58359"/>
        <dbReference type="ChEBI" id="CHEBI:58537"/>
        <dbReference type="ChEBI" id="CHEBI:58894"/>
        <dbReference type="ChEBI" id="CHEBI:456216"/>
        <dbReference type="EC" id="6.3.5.11"/>
    </reaction>
</comment>
<keyword evidence="5 8" id="KW-0067">ATP-binding</keyword>
<gene>
    <name evidence="8" type="primary">cbiA</name>
    <name evidence="11" type="ORF">LX69_00386</name>
</gene>
<dbReference type="SUPFAM" id="SSF52540">
    <property type="entry name" value="P-loop containing nucleoside triphosphate hydrolases"/>
    <property type="match status" value="1"/>
</dbReference>
<keyword evidence="6 8" id="KW-0460">Magnesium</keyword>
<dbReference type="InterPro" id="IPR011698">
    <property type="entry name" value="GATase_3"/>
</dbReference>
<dbReference type="RefSeq" id="WP_111444116.1">
    <property type="nucleotide sequence ID" value="NZ_QKZK01000002.1"/>
</dbReference>
<feature type="domain" description="CobB/CobQ-like glutamine amidotransferase" evidence="10">
    <location>
        <begin position="241"/>
        <end position="420"/>
    </location>
</feature>
<dbReference type="InterPro" id="IPR004484">
    <property type="entry name" value="CbiA/CobB_synth"/>
</dbReference>
<dbReference type="GO" id="GO:0009236">
    <property type="term" value="P:cobalamin biosynthetic process"/>
    <property type="evidence" value="ECO:0007669"/>
    <property type="project" value="UniProtKB-UniRule"/>
</dbReference>
<dbReference type="PROSITE" id="PS51274">
    <property type="entry name" value="GATASE_COBBQ"/>
    <property type="match status" value="1"/>
</dbReference>
<comment type="similarity">
    <text evidence="8">Belongs to the CobB/CbiA family.</text>
</comment>
<dbReference type="Gene3D" id="3.40.50.880">
    <property type="match status" value="1"/>
</dbReference>
<dbReference type="AlphaFoldDB" id="A0A2W7QEP7"/>
<evidence type="ECO:0000256" key="5">
    <source>
        <dbReference type="ARBA" id="ARBA00022840"/>
    </source>
</evidence>
<keyword evidence="3 8" id="KW-0436">Ligase</keyword>
<comment type="caution">
    <text evidence="11">The sequence shown here is derived from an EMBL/GenBank/DDBJ whole genome shotgun (WGS) entry which is preliminary data.</text>
</comment>
<dbReference type="PANTHER" id="PTHR43873">
    <property type="entry name" value="COBYRINATE A,C-DIAMIDE SYNTHASE"/>
    <property type="match status" value="1"/>
</dbReference>
<dbReference type="InterPro" id="IPR002586">
    <property type="entry name" value="CobQ/CobB/MinD/ParA_Nub-bd_dom"/>
</dbReference>
<comment type="miscellaneous">
    <text evidence="8">The a and c carboxylates of cobyrinate are activated for nucleophilic attack via formation of a phosphorylated intermediate by ATP. CbiA catalyzes first the amidation of the c-carboxylate, and then that of the a-carboxylate.</text>
</comment>
<comment type="cofactor">
    <cofactor evidence="1 8">
        <name>Mg(2+)</name>
        <dbReference type="ChEBI" id="CHEBI:18420"/>
    </cofactor>
</comment>